<name>A0A6N3H223_9FIRM</name>
<dbReference type="AlphaFoldDB" id="A0A6N3H223"/>
<gene>
    <name evidence="2" type="ORF">CHLFYP18_02185</name>
</gene>
<feature type="chain" id="PRO_5038548426" description="TFIIB-type zinc ribbon-containing protein" evidence="1">
    <location>
        <begin position="24"/>
        <end position="299"/>
    </location>
</feature>
<keyword evidence="1" id="KW-0732">Signal</keyword>
<feature type="signal peptide" evidence="1">
    <location>
        <begin position="1"/>
        <end position="23"/>
    </location>
</feature>
<evidence type="ECO:0000256" key="1">
    <source>
        <dbReference type="SAM" id="SignalP"/>
    </source>
</evidence>
<organism evidence="2">
    <name type="scientific">Hungatella hathewayi</name>
    <dbReference type="NCBI Taxonomy" id="154046"/>
    <lineage>
        <taxon>Bacteria</taxon>
        <taxon>Bacillati</taxon>
        <taxon>Bacillota</taxon>
        <taxon>Clostridia</taxon>
        <taxon>Lachnospirales</taxon>
        <taxon>Lachnospiraceae</taxon>
        <taxon>Hungatella</taxon>
    </lineage>
</organism>
<proteinExistence type="predicted"/>
<evidence type="ECO:0008006" key="3">
    <source>
        <dbReference type="Google" id="ProtNLM"/>
    </source>
</evidence>
<reference evidence="2" key="1">
    <citation type="submission" date="2019-11" db="EMBL/GenBank/DDBJ databases">
        <authorList>
            <person name="Feng L."/>
        </authorList>
    </citation>
    <scope>NUCLEOTIDE SEQUENCE</scope>
    <source>
        <strain evidence="2">ChathewayiLFYP18</strain>
    </source>
</reference>
<protein>
    <recommendedName>
        <fullName evidence="3">TFIIB-type zinc ribbon-containing protein</fullName>
    </recommendedName>
</protein>
<sequence length="299" mass="34022">MLKQNKRYFKCCLWRSSSLPGVAFVLYLHIRSSNFTHKIGKLFVSCYNFSIDTDGFYEERGNLMETIICGHCGAPVFYDDGLGYGVCEYCGSIIKDREDAGENRTNLDREVSYIMEVKPYAWEYKLFFAVLDSGLQKAGSLKQEMFRPLLLTDEAAKEEILRYVKWITGKLEKLQEYTEPLHRIFKVELPEAMGPPGQPGDETKLVNTANRIGSVYTGLIYWGLEFQTDATPNNLKGLALEARGMAGSILEDIEHFCYQGRNHFAGLQPGMKVPQDTSLVLRELKMEQFMGELKKLGVL</sequence>
<evidence type="ECO:0000313" key="2">
    <source>
        <dbReference type="EMBL" id="VYU70321.1"/>
    </source>
</evidence>
<dbReference type="EMBL" id="CACRUH010000068">
    <property type="protein sequence ID" value="VYU70321.1"/>
    <property type="molecule type" value="Genomic_DNA"/>
</dbReference>
<accession>A0A6N3H223</accession>